<dbReference type="GO" id="GO:0003677">
    <property type="term" value="F:DNA binding"/>
    <property type="evidence" value="ECO:0007669"/>
    <property type="project" value="UniProtKB-KW"/>
</dbReference>
<dbReference type="GO" id="GO:0005524">
    <property type="term" value="F:ATP binding"/>
    <property type="evidence" value="ECO:0007669"/>
    <property type="project" value="InterPro"/>
</dbReference>
<evidence type="ECO:0000256" key="4">
    <source>
        <dbReference type="ARBA" id="ARBA00023242"/>
    </source>
</evidence>
<dbReference type="Gene3D" id="3.40.50.300">
    <property type="entry name" value="P-loop containing nucleotide triphosphate hydrolases"/>
    <property type="match status" value="2"/>
</dbReference>
<dbReference type="EnsemblMetazoa" id="Aqu2.1.11648_001">
    <property type="protein sequence ID" value="Aqu2.1.11648_001"/>
    <property type="gene ID" value="Aqu2.1.11648"/>
</dbReference>
<dbReference type="PANTHER" id="PTHR13710">
    <property type="entry name" value="DNA HELICASE RECQ FAMILY MEMBER"/>
    <property type="match status" value="1"/>
</dbReference>
<evidence type="ECO:0000313" key="6">
    <source>
        <dbReference type="EnsemblMetazoa" id="Aqu2.1.11648_001"/>
    </source>
</evidence>
<dbReference type="OrthoDB" id="5987465at2759"/>
<dbReference type="SUPFAM" id="SSF52540">
    <property type="entry name" value="P-loop containing nucleoside triphosphate hydrolases"/>
    <property type="match status" value="1"/>
</dbReference>
<dbReference type="GO" id="GO:0005634">
    <property type="term" value="C:nucleus"/>
    <property type="evidence" value="ECO:0007669"/>
    <property type="project" value="TreeGrafter"/>
</dbReference>
<dbReference type="GO" id="GO:0009378">
    <property type="term" value="F:four-way junction helicase activity"/>
    <property type="evidence" value="ECO:0007669"/>
    <property type="project" value="TreeGrafter"/>
</dbReference>
<dbReference type="Pfam" id="PF00270">
    <property type="entry name" value="DEAD"/>
    <property type="match status" value="1"/>
</dbReference>
<protein>
    <recommendedName>
        <fullName evidence="5">Helicase ATP-binding domain-containing protein</fullName>
    </recommendedName>
</protein>
<proteinExistence type="inferred from homology"/>
<dbReference type="InterPro" id="IPR011545">
    <property type="entry name" value="DEAD/DEAH_box_helicase_dom"/>
</dbReference>
<dbReference type="PANTHER" id="PTHR13710:SF153">
    <property type="entry name" value="RECQ-LIKE DNA HELICASE BLM"/>
    <property type="match status" value="1"/>
</dbReference>
<dbReference type="eggNOG" id="KOG0351">
    <property type="taxonomic scope" value="Eukaryota"/>
</dbReference>
<feature type="domain" description="Helicase ATP-binding" evidence="5">
    <location>
        <begin position="29"/>
        <end position="212"/>
    </location>
</feature>
<dbReference type="AlphaFoldDB" id="A0A1X7TAQ9"/>
<evidence type="ECO:0000256" key="3">
    <source>
        <dbReference type="ARBA" id="ARBA00023235"/>
    </source>
</evidence>
<sequence length="354" mass="39892">MADDEAVQYALEQAGISEMKLKEEQIATISMILKGRDVFVWLPTGFGKSVCFETLPFIFDYKLGRIGTQACSLVIVLSPLIALIVNQVTNLRQCGIKAAIMSSSSRISSTLQAIEDDLRYYNIVYAIPEAILKQRWRDVIETPEMAKRIVANVVDEAHCVSKWSKDFRTTYGKIHEIWALVPQHVPFMAYTSTATKSVRDDVAKYFFAVKPRTEIELDLSSLINSLRIDKNNAARVIVYCPSLNMCSDLYATFHYELGFDSYYPPGSQHTSQNRLFGMYHSNTPQYNKDVVLKSMEELEGVVRIVFATVALGAPRSIDDCFQESGRGGRTGCKVESVVYWTPIDCPRTKDPKTV</sequence>
<dbReference type="PROSITE" id="PS51192">
    <property type="entry name" value="HELICASE_ATP_BIND_1"/>
    <property type="match status" value="1"/>
</dbReference>
<evidence type="ECO:0000259" key="5">
    <source>
        <dbReference type="PROSITE" id="PS51192"/>
    </source>
</evidence>
<organism evidence="6">
    <name type="scientific">Amphimedon queenslandica</name>
    <name type="common">Sponge</name>
    <dbReference type="NCBI Taxonomy" id="400682"/>
    <lineage>
        <taxon>Eukaryota</taxon>
        <taxon>Metazoa</taxon>
        <taxon>Porifera</taxon>
        <taxon>Demospongiae</taxon>
        <taxon>Heteroscleromorpha</taxon>
        <taxon>Haplosclerida</taxon>
        <taxon>Niphatidae</taxon>
        <taxon>Amphimedon</taxon>
    </lineage>
</organism>
<dbReference type="InParanoid" id="A0A1X7TAQ9"/>
<dbReference type="GO" id="GO:0005694">
    <property type="term" value="C:chromosome"/>
    <property type="evidence" value="ECO:0007669"/>
    <property type="project" value="TreeGrafter"/>
</dbReference>
<dbReference type="InterPro" id="IPR027417">
    <property type="entry name" value="P-loop_NTPase"/>
</dbReference>
<evidence type="ECO:0000256" key="1">
    <source>
        <dbReference type="ARBA" id="ARBA00005446"/>
    </source>
</evidence>
<keyword evidence="3" id="KW-0413">Isomerase</keyword>
<dbReference type="SMART" id="SM00487">
    <property type="entry name" value="DEXDc"/>
    <property type="match status" value="1"/>
</dbReference>
<dbReference type="OMA" id="KVIHFKC"/>
<comment type="similarity">
    <text evidence="1">Belongs to the helicase family. RecQ subfamily.</text>
</comment>
<dbReference type="GO" id="GO:0000724">
    <property type="term" value="P:double-strand break repair via homologous recombination"/>
    <property type="evidence" value="ECO:0007669"/>
    <property type="project" value="TreeGrafter"/>
</dbReference>
<name>A0A1X7TAQ9_AMPQE</name>
<accession>A0A1X7TAQ9</accession>
<dbReference type="GO" id="GO:0043138">
    <property type="term" value="F:3'-5' DNA helicase activity"/>
    <property type="evidence" value="ECO:0007669"/>
    <property type="project" value="TreeGrafter"/>
</dbReference>
<reference evidence="6" key="1">
    <citation type="submission" date="2017-05" db="UniProtKB">
        <authorList>
            <consortium name="EnsemblMetazoa"/>
        </authorList>
    </citation>
    <scope>IDENTIFICATION</scope>
</reference>
<dbReference type="GO" id="GO:0005737">
    <property type="term" value="C:cytoplasm"/>
    <property type="evidence" value="ECO:0007669"/>
    <property type="project" value="TreeGrafter"/>
</dbReference>
<dbReference type="InterPro" id="IPR014001">
    <property type="entry name" value="Helicase_ATP-bd"/>
</dbReference>
<keyword evidence="2" id="KW-0238">DNA-binding</keyword>
<keyword evidence="4" id="KW-0539">Nucleus</keyword>
<evidence type="ECO:0000256" key="2">
    <source>
        <dbReference type="ARBA" id="ARBA00023125"/>
    </source>
</evidence>
<dbReference type="STRING" id="400682.A0A1X7TAQ9"/>